<keyword evidence="2" id="KW-1185">Reference proteome</keyword>
<reference evidence="2" key="1">
    <citation type="submission" date="2016-09" db="EMBL/GenBank/DDBJ databases">
        <authorList>
            <person name="Varghese N."/>
            <person name="Submissions S."/>
        </authorList>
    </citation>
    <scope>NUCLEOTIDE SEQUENCE [LARGE SCALE GENOMIC DNA]</scope>
    <source>
        <strain evidence="2">ANC 4667</strain>
    </source>
</reference>
<dbReference type="EMBL" id="FMYO01000001">
    <property type="protein sequence ID" value="SDB89437.1"/>
    <property type="molecule type" value="Genomic_DNA"/>
</dbReference>
<dbReference type="OrthoDB" id="6711123at2"/>
<dbReference type="Proteomes" id="UP000243468">
    <property type="component" value="Unassembled WGS sequence"/>
</dbReference>
<proteinExistence type="predicted"/>
<protein>
    <submittedName>
        <fullName evidence="1">Uncharacterized protein</fullName>
    </submittedName>
</protein>
<organism evidence="1 2">
    <name type="scientific">Acinetobacter kookii</name>
    <dbReference type="NCBI Taxonomy" id="1226327"/>
    <lineage>
        <taxon>Bacteria</taxon>
        <taxon>Pseudomonadati</taxon>
        <taxon>Pseudomonadota</taxon>
        <taxon>Gammaproteobacteria</taxon>
        <taxon>Moraxellales</taxon>
        <taxon>Moraxellaceae</taxon>
        <taxon>Acinetobacter</taxon>
    </lineage>
</organism>
<gene>
    <name evidence="1" type="ORF">SAMN05421732_101711</name>
</gene>
<evidence type="ECO:0000313" key="1">
    <source>
        <dbReference type="EMBL" id="SDB89437.1"/>
    </source>
</evidence>
<sequence>MLIDFAEYQLHRFDELAGRIQAEPEKYINFDSVSDFYKADWLQDFPQGTSWTATGLDDGAEQFDVIIEYRRHFLRISCGEKTTVHSGIYAE</sequence>
<accession>A0A1G6H548</accession>
<dbReference type="AlphaFoldDB" id="A0A1G6H548"/>
<dbReference type="STRING" id="1226327.SAMN05421732_101711"/>
<name>A0A1G6H548_9GAMM</name>
<evidence type="ECO:0000313" key="2">
    <source>
        <dbReference type="Proteomes" id="UP000243468"/>
    </source>
</evidence>
<dbReference type="RefSeq" id="WP_092818753.1">
    <property type="nucleotide sequence ID" value="NZ_BAABKJ010000005.1"/>
</dbReference>